<sequence length="121" mass="13459">MLSASVQKYPSEMMVTNKRGKPCGPWTIDQAIHDVRSEIEGLPKTFAFHDFRHYFASQLIAEGADIQTVQARMRHDLASTTLNTYAHLWPDADESTRTAAGNVIRARTQAIADAVRTEGQA</sequence>
<dbReference type="Proteomes" id="UP001055171">
    <property type="component" value="Chromosome"/>
</dbReference>
<dbReference type="EMBL" id="CP092423">
    <property type="protein sequence ID" value="ULP40269.1"/>
    <property type="molecule type" value="Genomic_DNA"/>
</dbReference>
<dbReference type="InterPro" id="IPR011010">
    <property type="entry name" value="DNA_brk_join_enz"/>
</dbReference>
<organism evidence="3 4">
    <name type="scientific">Mycobacterium lentiflavum</name>
    <dbReference type="NCBI Taxonomy" id="141349"/>
    <lineage>
        <taxon>Bacteria</taxon>
        <taxon>Bacillati</taxon>
        <taxon>Actinomycetota</taxon>
        <taxon>Actinomycetes</taxon>
        <taxon>Mycobacteriales</taxon>
        <taxon>Mycobacteriaceae</taxon>
        <taxon>Mycobacterium</taxon>
        <taxon>Mycobacterium simiae complex</taxon>
    </lineage>
</organism>
<reference evidence="3" key="1">
    <citation type="submission" date="2022-08" db="EMBL/GenBank/DDBJ databases">
        <title>Complete genome sequence of 14 non-tuberculosis mycobacteria type-strains.</title>
        <authorList>
            <person name="Igarashi Y."/>
            <person name="Osugi A."/>
            <person name="Mitarai S."/>
        </authorList>
    </citation>
    <scope>NUCLEOTIDE SEQUENCE</scope>
    <source>
        <strain evidence="3">ATCC 51985</strain>
    </source>
</reference>
<dbReference type="Gene3D" id="1.10.443.10">
    <property type="entry name" value="Intergrase catalytic core"/>
    <property type="match status" value="1"/>
</dbReference>
<dbReference type="InterPro" id="IPR013762">
    <property type="entry name" value="Integrase-like_cat_sf"/>
</dbReference>
<evidence type="ECO:0000259" key="2">
    <source>
        <dbReference type="PROSITE" id="PS51898"/>
    </source>
</evidence>
<dbReference type="RefSeq" id="WP_239719852.1">
    <property type="nucleotide sequence ID" value="NZ_CP092423.2"/>
</dbReference>
<name>A0ABY3UKX8_MYCLN</name>
<dbReference type="InterPro" id="IPR002104">
    <property type="entry name" value="Integrase_catalytic"/>
</dbReference>
<dbReference type="PROSITE" id="PS51898">
    <property type="entry name" value="TYR_RECOMBINASE"/>
    <property type="match status" value="1"/>
</dbReference>
<gene>
    <name evidence="3" type="ORF">MJO58_14650</name>
</gene>
<dbReference type="SUPFAM" id="SSF56349">
    <property type="entry name" value="DNA breaking-rejoining enzymes"/>
    <property type="match status" value="1"/>
</dbReference>
<evidence type="ECO:0000256" key="1">
    <source>
        <dbReference type="ARBA" id="ARBA00023172"/>
    </source>
</evidence>
<evidence type="ECO:0000313" key="4">
    <source>
        <dbReference type="Proteomes" id="UP001055171"/>
    </source>
</evidence>
<dbReference type="Pfam" id="PF00589">
    <property type="entry name" value="Phage_integrase"/>
    <property type="match status" value="1"/>
</dbReference>
<feature type="domain" description="Tyr recombinase" evidence="2">
    <location>
        <begin position="1"/>
        <end position="100"/>
    </location>
</feature>
<keyword evidence="1" id="KW-0233">DNA recombination</keyword>
<evidence type="ECO:0000313" key="3">
    <source>
        <dbReference type="EMBL" id="ULP40269.1"/>
    </source>
</evidence>
<proteinExistence type="predicted"/>
<accession>A0ABY3UKX8</accession>
<keyword evidence="4" id="KW-1185">Reference proteome</keyword>
<protein>
    <submittedName>
        <fullName evidence="3">Tyrosine-type recombinase/integrase</fullName>
    </submittedName>
</protein>